<reference evidence="2" key="1">
    <citation type="submission" date="2018-01" db="EMBL/GenBank/DDBJ databases">
        <authorList>
            <person name="Regsiter A."/>
            <person name="William W."/>
        </authorList>
    </citation>
    <scope>NUCLEOTIDE SEQUENCE</scope>
    <source>
        <strain evidence="2">TRIP AH-1</strain>
    </source>
</reference>
<feature type="transmembrane region" description="Helical" evidence="1">
    <location>
        <begin position="36"/>
        <end position="53"/>
    </location>
</feature>
<organism evidence="2">
    <name type="scientific">uncultured Desulfobacterium sp</name>
    <dbReference type="NCBI Taxonomy" id="201089"/>
    <lineage>
        <taxon>Bacteria</taxon>
        <taxon>Pseudomonadati</taxon>
        <taxon>Thermodesulfobacteriota</taxon>
        <taxon>Desulfobacteria</taxon>
        <taxon>Desulfobacterales</taxon>
        <taxon>Desulfobacteriaceae</taxon>
        <taxon>Desulfobacterium</taxon>
        <taxon>environmental samples</taxon>
    </lineage>
</organism>
<evidence type="ECO:0000256" key="1">
    <source>
        <dbReference type="SAM" id="Phobius"/>
    </source>
</evidence>
<accession>A0A445MYM0</accession>
<sequence length="63" mass="7076">MVRNLYGTPRVEILNGEILPKALIAYVELNVDFTDAVIGASAIFHVVGFIASFDRKHMNRWAD</sequence>
<proteinExistence type="predicted"/>
<keyword evidence="1" id="KW-0812">Transmembrane</keyword>
<evidence type="ECO:0000313" key="2">
    <source>
        <dbReference type="EMBL" id="SPD74519.1"/>
    </source>
</evidence>
<keyword evidence="1" id="KW-0472">Membrane</keyword>
<dbReference type="AlphaFoldDB" id="A0A445MYM0"/>
<keyword evidence="1" id="KW-1133">Transmembrane helix</keyword>
<dbReference type="InterPro" id="IPR029060">
    <property type="entry name" value="PIN-like_dom_sf"/>
</dbReference>
<gene>
    <name evidence="2" type="ORF">PITCH_A2360005</name>
</gene>
<dbReference type="SUPFAM" id="SSF88723">
    <property type="entry name" value="PIN domain-like"/>
    <property type="match status" value="1"/>
</dbReference>
<protein>
    <submittedName>
        <fullName evidence="2">Uncharacterized protein</fullName>
    </submittedName>
</protein>
<dbReference type="EMBL" id="OJIN01000153">
    <property type="protein sequence ID" value="SPD74519.1"/>
    <property type="molecule type" value="Genomic_DNA"/>
</dbReference>
<name>A0A445MYM0_9BACT</name>